<dbReference type="AlphaFoldDB" id="A0A6B9VAQ0"/>
<gene>
    <name evidence="1" type="ORF">DS421_19g656170</name>
</gene>
<organism evidence="1 2">
    <name type="scientific">Arachis hypogaea</name>
    <name type="common">Peanut</name>
    <dbReference type="NCBI Taxonomy" id="3818"/>
    <lineage>
        <taxon>Eukaryota</taxon>
        <taxon>Viridiplantae</taxon>
        <taxon>Streptophyta</taxon>
        <taxon>Embryophyta</taxon>
        <taxon>Tracheophyta</taxon>
        <taxon>Spermatophyta</taxon>
        <taxon>Magnoliopsida</taxon>
        <taxon>eudicotyledons</taxon>
        <taxon>Gunneridae</taxon>
        <taxon>Pentapetalae</taxon>
        <taxon>rosids</taxon>
        <taxon>fabids</taxon>
        <taxon>Fabales</taxon>
        <taxon>Fabaceae</taxon>
        <taxon>Papilionoideae</taxon>
        <taxon>50 kb inversion clade</taxon>
        <taxon>dalbergioids sensu lato</taxon>
        <taxon>Dalbergieae</taxon>
        <taxon>Pterocarpus clade</taxon>
        <taxon>Arachis</taxon>
    </lineage>
</organism>
<evidence type="ECO:0000313" key="2">
    <source>
        <dbReference type="Proteomes" id="UP000464620"/>
    </source>
</evidence>
<protein>
    <submittedName>
        <fullName evidence="1">Uncharacterized protein</fullName>
    </submittedName>
</protein>
<name>A0A6B9VAQ0_ARAHY</name>
<reference evidence="1 2" key="1">
    <citation type="submission" date="2020-01" db="EMBL/GenBank/DDBJ databases">
        <title>Genome sequence of Arachis hypogaea, cultivar Shitouqi.</title>
        <authorList>
            <person name="Zhuang W."/>
            <person name="Chen H."/>
            <person name="Varshney R."/>
            <person name="Wang D."/>
            <person name="Ming R."/>
        </authorList>
    </citation>
    <scope>NUCLEOTIDE SEQUENCE [LARGE SCALE GENOMIC DNA]</scope>
    <source>
        <tissue evidence="1">Young leaf</tissue>
    </source>
</reference>
<evidence type="ECO:0000313" key="1">
    <source>
        <dbReference type="EMBL" id="QHN77824.1"/>
    </source>
</evidence>
<sequence>MIEQSSPKTQFYQTSQLPPFLTIHIPTCTKPFKTSFLIKIHTLRHITPFLLLFPLHFNILNLEYQLPTHQAISHQHIHNFSFHQYQSFSSTHSYPILMTNIHIHTSSSYITFQPHYLNQHSQHQQPKQLSITYKFQTYLMGH</sequence>
<dbReference type="Proteomes" id="UP000464620">
    <property type="component" value="Chromosome B09"/>
</dbReference>
<dbReference type="EMBL" id="CP031001">
    <property type="protein sequence ID" value="QHN77824.1"/>
    <property type="molecule type" value="Genomic_DNA"/>
</dbReference>
<proteinExistence type="predicted"/>
<accession>A0A6B9VAQ0</accession>